<dbReference type="InterPro" id="IPR011696">
    <property type="entry name" value="Huwentoxin-1"/>
</dbReference>
<accession>A0A482Z6H4</accession>
<evidence type="ECO:0000256" key="4">
    <source>
        <dbReference type="ARBA" id="ARBA00023157"/>
    </source>
</evidence>
<keyword evidence="5" id="KW-0732">Signal</keyword>
<dbReference type="Pfam" id="PF07740">
    <property type="entry name" value="Toxin_12"/>
    <property type="match status" value="1"/>
</dbReference>
<name>A0A482Z6H4_9ARAC</name>
<sequence length="61" mass="6689">MKTSILLFIVGLTLLFEVLAATEVQEGERACLDIGDLCGPDKPCCSGSYCSPRWGWCIYSK</sequence>
<reference evidence="6" key="1">
    <citation type="submission" date="2017-03" db="EMBL/GenBank/DDBJ databases">
        <authorList>
            <person name="QRISCLOUD D."/>
        </authorList>
    </citation>
    <scope>NUCLEOTIDE SEQUENCE</scope>
</reference>
<dbReference type="GO" id="GO:0008200">
    <property type="term" value="F:ion channel inhibitor activity"/>
    <property type="evidence" value="ECO:0007669"/>
    <property type="project" value="InterPro"/>
</dbReference>
<dbReference type="GO" id="GO:0005576">
    <property type="term" value="C:extracellular region"/>
    <property type="evidence" value="ECO:0007669"/>
    <property type="project" value="UniProtKB-SubCell"/>
</dbReference>
<evidence type="ECO:0000313" key="6">
    <source>
        <dbReference type="EMBL" id="SMD29713.1"/>
    </source>
</evidence>
<dbReference type="AlphaFoldDB" id="A0A482Z6H4"/>
<proteinExistence type="predicted"/>
<evidence type="ECO:0000256" key="5">
    <source>
        <dbReference type="SAM" id="SignalP"/>
    </source>
</evidence>
<dbReference type="SUPFAM" id="SSF57059">
    <property type="entry name" value="omega toxin-like"/>
    <property type="match status" value="1"/>
</dbReference>
<keyword evidence="4" id="KW-1015">Disulfide bond</keyword>
<reference evidence="6" key="2">
    <citation type="submission" date="2019-04" db="EMBL/GenBank/DDBJ databases">
        <title>Unravelling the molecular evolution of spider venoms.</title>
        <authorList>
            <person name="Pineda S."/>
        </authorList>
    </citation>
    <scope>NUCLEOTIDE SEQUENCE</scope>
</reference>
<keyword evidence="3" id="KW-0800">Toxin</keyword>
<feature type="signal peptide" evidence="5">
    <location>
        <begin position="1"/>
        <end position="20"/>
    </location>
</feature>
<dbReference type="GO" id="GO:0090729">
    <property type="term" value="F:toxin activity"/>
    <property type="evidence" value="ECO:0007669"/>
    <property type="project" value="UniProtKB-KW"/>
</dbReference>
<dbReference type="EMBL" id="HAGO01000025">
    <property type="protein sequence ID" value="SMD29713.1"/>
    <property type="molecule type" value="Transcribed_RNA"/>
</dbReference>
<evidence type="ECO:0000256" key="1">
    <source>
        <dbReference type="ARBA" id="ARBA00004613"/>
    </source>
</evidence>
<organism evidence="6">
    <name type="scientific">Selenotholus foelschei</name>
    <dbReference type="NCBI Taxonomy" id="1905327"/>
    <lineage>
        <taxon>Eukaryota</taxon>
        <taxon>Metazoa</taxon>
        <taxon>Ecdysozoa</taxon>
        <taxon>Arthropoda</taxon>
        <taxon>Chelicerata</taxon>
        <taxon>Arachnida</taxon>
        <taxon>Araneae</taxon>
        <taxon>Mygalomorphae</taxon>
        <taxon>Avicularoidea</taxon>
        <taxon>Theraphosidae</taxon>
        <taxon>Selenotholus</taxon>
    </lineage>
</organism>
<feature type="chain" id="PRO_5036115462" evidence="5">
    <location>
        <begin position="21"/>
        <end position="61"/>
    </location>
</feature>
<keyword evidence="2" id="KW-0964">Secreted</keyword>
<dbReference type="EMBL" id="HAGO01000146">
    <property type="protein sequence ID" value="SMD29834.1"/>
    <property type="molecule type" value="Transcribed_RNA"/>
</dbReference>
<comment type="subcellular location">
    <subcellularLocation>
        <location evidence="1">Secreted</location>
    </subcellularLocation>
</comment>
<evidence type="ECO:0000256" key="3">
    <source>
        <dbReference type="ARBA" id="ARBA00022656"/>
    </source>
</evidence>
<protein>
    <submittedName>
        <fullName evidence="6">U26-Theraphotoxin-Sfo1a_1</fullName>
    </submittedName>
</protein>
<evidence type="ECO:0000256" key="2">
    <source>
        <dbReference type="ARBA" id="ARBA00022525"/>
    </source>
</evidence>